<keyword evidence="3 4" id="KW-0408">Iron</keyword>
<keyword evidence="1 4" id="KW-0349">Heme</keyword>
<gene>
    <name evidence="6" type="ORF">GTQ38_01980</name>
</gene>
<dbReference type="RefSeq" id="WP_161433542.1">
    <property type="nucleotide sequence ID" value="NZ_WXYO01000001.1"/>
</dbReference>
<dbReference type="PANTHER" id="PTHR35008">
    <property type="entry name" value="BLL4482 PROTEIN-RELATED"/>
    <property type="match status" value="1"/>
</dbReference>
<dbReference type="Pfam" id="PF00034">
    <property type="entry name" value="Cytochrom_C"/>
    <property type="match status" value="1"/>
</dbReference>
<protein>
    <submittedName>
        <fullName evidence="6">C-type cytochrome</fullName>
    </submittedName>
</protein>
<dbReference type="InterPro" id="IPR011041">
    <property type="entry name" value="Quinoprot_gluc/sorb_DH_b-prop"/>
</dbReference>
<dbReference type="GO" id="GO:0020037">
    <property type="term" value="F:heme binding"/>
    <property type="evidence" value="ECO:0007669"/>
    <property type="project" value="InterPro"/>
</dbReference>
<dbReference type="Gene3D" id="2.120.10.30">
    <property type="entry name" value="TolB, C-terminal domain"/>
    <property type="match status" value="1"/>
</dbReference>
<dbReference type="InterPro" id="IPR036909">
    <property type="entry name" value="Cyt_c-like_dom_sf"/>
</dbReference>
<dbReference type="AlphaFoldDB" id="A0A6L9E823"/>
<dbReference type="SUPFAM" id="SSF50952">
    <property type="entry name" value="Soluble quinoprotein glucose dehydrogenase"/>
    <property type="match status" value="1"/>
</dbReference>
<dbReference type="InterPro" id="IPR009056">
    <property type="entry name" value="Cyt_c-like_dom"/>
</dbReference>
<dbReference type="GO" id="GO:0009055">
    <property type="term" value="F:electron transfer activity"/>
    <property type="evidence" value="ECO:0007669"/>
    <property type="project" value="InterPro"/>
</dbReference>
<organism evidence="6 7">
    <name type="scientific">Poritiphilus flavus</name>
    <dbReference type="NCBI Taxonomy" id="2697053"/>
    <lineage>
        <taxon>Bacteria</taxon>
        <taxon>Pseudomonadati</taxon>
        <taxon>Bacteroidota</taxon>
        <taxon>Flavobacteriia</taxon>
        <taxon>Flavobacteriales</taxon>
        <taxon>Flavobacteriaceae</taxon>
        <taxon>Poritiphilus</taxon>
    </lineage>
</organism>
<dbReference type="PROSITE" id="PS51007">
    <property type="entry name" value="CYTC"/>
    <property type="match status" value="1"/>
</dbReference>
<evidence type="ECO:0000256" key="4">
    <source>
        <dbReference type="PROSITE-ProRule" id="PRU00433"/>
    </source>
</evidence>
<dbReference type="InterPro" id="IPR051459">
    <property type="entry name" value="Cytochrome_c-type_DH"/>
</dbReference>
<comment type="caution">
    <text evidence="6">The sequence shown here is derived from an EMBL/GenBank/DDBJ whole genome shotgun (WGS) entry which is preliminary data.</text>
</comment>
<evidence type="ECO:0000256" key="2">
    <source>
        <dbReference type="ARBA" id="ARBA00022723"/>
    </source>
</evidence>
<evidence type="ECO:0000313" key="7">
    <source>
        <dbReference type="Proteomes" id="UP000475249"/>
    </source>
</evidence>
<dbReference type="InterPro" id="IPR054539">
    <property type="entry name" value="Beta-prop_PDH"/>
</dbReference>
<evidence type="ECO:0000256" key="3">
    <source>
        <dbReference type="ARBA" id="ARBA00023004"/>
    </source>
</evidence>
<keyword evidence="7" id="KW-1185">Reference proteome</keyword>
<evidence type="ECO:0000259" key="5">
    <source>
        <dbReference type="PROSITE" id="PS51007"/>
    </source>
</evidence>
<sequence length="577" mass="63668">MLLRAFKIVAPSLLLSLILLGCDKGPPNGGLFLPGNFEALVVVDSIPETVRHMAVSSDGLLYAKLRNAGNDGSVAVLQDLDGDGSAEHIERFGGYGGRAKWSYATAMRIYNGYLYHSSDLVVYRHKLKPGTLIPEGEMEVVLTDDHEHGKHEHIGKPIAFDGEGNMYVPFGAPSNACQQPKRTPRAPGLDPCPQLEHHGGIWKFDANKLGQTQKDGTKYATGIRSVVAMDWNPIDNNLYVVMHGRDDLLRLFPDTYSPWESALLPSEEFIRVTEGSDFGWPYCYYDQLKGKKVLAPEYGGDGDTVGRCAECDDPVIGFPGHWAPNDLVFYHGDQFPERYKEGAFIAFHGSTNRAPYPQSGYFVGFVPFKDGKPSGAWEVFADGFAVVDPIVNVNDAHFRPMGIAEGPDGSLYISDSVKGKIWKITYQGSKDEFGQDQLAMMEERKLLTHIRTPDIETDNLLGDEASAGQATYNKYCSACHQMDGRGARGRFPPVANTDWVSGDKNRLIEIILNGMEGPIEVNGIQYSGVMPQHSFLSDKEIAEVLSFIRTNFDNNATAVTTEEVAQLRKTLNDTLTR</sequence>
<accession>A0A6L9E823</accession>
<dbReference type="EMBL" id="WXYO01000001">
    <property type="protein sequence ID" value="NAS10751.1"/>
    <property type="molecule type" value="Genomic_DNA"/>
</dbReference>
<dbReference type="PROSITE" id="PS51257">
    <property type="entry name" value="PROKAR_LIPOPROTEIN"/>
    <property type="match status" value="1"/>
</dbReference>
<reference evidence="6 7" key="1">
    <citation type="submission" date="2020-01" db="EMBL/GenBank/DDBJ databases">
        <title>Bacteria diversity of Porities sp.</title>
        <authorList>
            <person name="Wang G."/>
        </authorList>
    </citation>
    <scope>NUCLEOTIDE SEQUENCE [LARGE SCALE GENOMIC DNA]</scope>
    <source>
        <strain evidence="6 7">R33</strain>
    </source>
</reference>
<dbReference type="PANTHER" id="PTHR35008:SF8">
    <property type="entry name" value="ALCOHOL DEHYDROGENASE CYTOCHROME C SUBUNIT"/>
    <property type="match status" value="1"/>
</dbReference>
<dbReference type="Gene3D" id="1.10.760.10">
    <property type="entry name" value="Cytochrome c-like domain"/>
    <property type="match status" value="1"/>
</dbReference>
<name>A0A6L9E823_9FLAO</name>
<feature type="domain" description="Cytochrome c" evidence="5">
    <location>
        <begin position="463"/>
        <end position="552"/>
    </location>
</feature>
<dbReference type="GO" id="GO:0046872">
    <property type="term" value="F:metal ion binding"/>
    <property type="evidence" value="ECO:0007669"/>
    <property type="project" value="UniProtKB-KW"/>
</dbReference>
<proteinExistence type="predicted"/>
<keyword evidence="2 4" id="KW-0479">Metal-binding</keyword>
<evidence type="ECO:0000313" key="6">
    <source>
        <dbReference type="EMBL" id="NAS10751.1"/>
    </source>
</evidence>
<dbReference type="Proteomes" id="UP000475249">
    <property type="component" value="Unassembled WGS sequence"/>
</dbReference>
<evidence type="ECO:0000256" key="1">
    <source>
        <dbReference type="ARBA" id="ARBA00022617"/>
    </source>
</evidence>
<dbReference type="SUPFAM" id="SSF46626">
    <property type="entry name" value="Cytochrome c"/>
    <property type="match status" value="1"/>
</dbReference>
<dbReference type="Pfam" id="PF22807">
    <property type="entry name" value="TrAA12"/>
    <property type="match status" value="1"/>
</dbReference>
<dbReference type="InterPro" id="IPR011042">
    <property type="entry name" value="6-blade_b-propeller_TolB-like"/>
</dbReference>